<dbReference type="AlphaFoldDB" id="A0A917V682"/>
<accession>A0A917V682</accession>
<reference evidence="2 3" key="1">
    <citation type="journal article" date="2014" name="Int. J. Syst. Evol. Microbiol.">
        <title>Complete genome sequence of Corynebacterium casei LMG S-19264T (=DSM 44701T), isolated from a smear-ripened cheese.</title>
        <authorList>
            <consortium name="US DOE Joint Genome Institute (JGI-PGF)"/>
            <person name="Walter F."/>
            <person name="Albersmeier A."/>
            <person name="Kalinowski J."/>
            <person name="Ruckert C."/>
        </authorList>
    </citation>
    <scope>NUCLEOTIDE SEQUENCE [LARGE SCALE GENOMIC DNA]</scope>
    <source>
        <strain evidence="2 3">CGMCC 1.9161</strain>
    </source>
</reference>
<dbReference type="Pfam" id="PF10129">
    <property type="entry name" value="OpgC_C"/>
    <property type="match status" value="1"/>
</dbReference>
<feature type="transmembrane region" description="Helical" evidence="1">
    <location>
        <begin position="21"/>
        <end position="40"/>
    </location>
</feature>
<evidence type="ECO:0000313" key="3">
    <source>
        <dbReference type="Proteomes" id="UP000600449"/>
    </source>
</evidence>
<keyword evidence="3" id="KW-1185">Reference proteome</keyword>
<feature type="transmembrane region" description="Helical" evidence="1">
    <location>
        <begin position="239"/>
        <end position="261"/>
    </location>
</feature>
<organism evidence="2 3">
    <name type="scientific">Salinarimonas ramus</name>
    <dbReference type="NCBI Taxonomy" id="690164"/>
    <lineage>
        <taxon>Bacteria</taxon>
        <taxon>Pseudomonadati</taxon>
        <taxon>Pseudomonadota</taxon>
        <taxon>Alphaproteobacteria</taxon>
        <taxon>Hyphomicrobiales</taxon>
        <taxon>Salinarimonadaceae</taxon>
        <taxon>Salinarimonas</taxon>
    </lineage>
</organism>
<feature type="transmembrane region" description="Helical" evidence="1">
    <location>
        <begin position="97"/>
        <end position="119"/>
    </location>
</feature>
<dbReference type="Proteomes" id="UP000600449">
    <property type="component" value="Unassembled WGS sequence"/>
</dbReference>
<keyword evidence="1" id="KW-0812">Transmembrane</keyword>
<feature type="transmembrane region" description="Helical" evidence="1">
    <location>
        <begin position="60"/>
        <end position="77"/>
    </location>
</feature>
<dbReference type="EMBL" id="BMMF01000011">
    <property type="protein sequence ID" value="GGK45303.1"/>
    <property type="molecule type" value="Genomic_DNA"/>
</dbReference>
<feature type="transmembrane region" description="Helical" evidence="1">
    <location>
        <begin position="209"/>
        <end position="227"/>
    </location>
</feature>
<dbReference type="PANTHER" id="PTHR38592:SF3">
    <property type="entry name" value="BLL4819 PROTEIN"/>
    <property type="match status" value="1"/>
</dbReference>
<name>A0A917V682_9HYPH</name>
<dbReference type="InterPro" id="IPR014550">
    <property type="entry name" value="UCP028704_OpgC"/>
</dbReference>
<evidence type="ECO:0000313" key="2">
    <source>
        <dbReference type="EMBL" id="GGK45303.1"/>
    </source>
</evidence>
<keyword evidence="1" id="KW-1133">Transmembrane helix</keyword>
<feature type="transmembrane region" description="Helical" evidence="1">
    <location>
        <begin position="350"/>
        <end position="373"/>
    </location>
</feature>
<keyword evidence="1" id="KW-0472">Membrane</keyword>
<evidence type="ECO:0000256" key="1">
    <source>
        <dbReference type="SAM" id="Phobius"/>
    </source>
</evidence>
<comment type="caution">
    <text evidence="2">The sequence shown here is derived from an EMBL/GenBank/DDBJ whole genome shotgun (WGS) entry which is preliminary data.</text>
</comment>
<feature type="transmembrane region" description="Helical" evidence="1">
    <location>
        <begin position="178"/>
        <end position="197"/>
    </location>
</feature>
<sequence length="398" mass="44009">MKDTHAPPPGAPPTVPRPRDLRLDVFRGLGMIIIMISHIPWNLWSNWIPARYGFSDATEMFVFMSGMASAIAFGRVFDRQGFGVGTARVAQRVWQIYWVHLAIFMVLATLVVVMGPMPFGDETYVEQLNLVPFFEDTARNLVGLMTLTYVPNYFDILPMYLVILAMMPLVVGLARASVPLALGVLVVLWACAQARLLDLPAEPWSDRTWFFNPFGWQLLFFLGFFWMRGDLPAPPRASPALLAACLAVVVVTVPFAHWPIYQSVDWVGAGREALVPYLSKTRLGILRLVHFLALAYVALWVVDRWGVLLRNGVARVLAKVGQQSLAVFALGLVLSRALGIYLDFAGREPVTYAIANVTGVAVLVATAYVVGWFKASPWKQKAPAATPPRSNPALSPAE</sequence>
<feature type="transmembrane region" description="Helical" evidence="1">
    <location>
        <begin position="281"/>
        <end position="302"/>
    </location>
</feature>
<gene>
    <name evidence="2" type="ORF">GCM10011322_35640</name>
</gene>
<protein>
    <submittedName>
        <fullName evidence="2">Membrane protein</fullName>
    </submittedName>
</protein>
<feature type="transmembrane region" description="Helical" evidence="1">
    <location>
        <begin position="323"/>
        <end position="344"/>
    </location>
</feature>
<feature type="transmembrane region" description="Helical" evidence="1">
    <location>
        <begin position="153"/>
        <end position="171"/>
    </location>
</feature>
<dbReference type="RefSeq" id="WP_188914610.1">
    <property type="nucleotide sequence ID" value="NZ_BMMF01000011.1"/>
</dbReference>
<dbReference type="PANTHER" id="PTHR38592">
    <property type="entry name" value="BLL4819 PROTEIN"/>
    <property type="match status" value="1"/>
</dbReference>
<proteinExistence type="predicted"/>
<dbReference type="PIRSF" id="PIRSF028704">
    <property type="entry name" value="UPC028704"/>
    <property type="match status" value="1"/>
</dbReference>